<evidence type="ECO:0000259" key="17">
    <source>
        <dbReference type="Pfam" id="PF20979"/>
    </source>
</evidence>
<feature type="binding site" evidence="15">
    <location>
        <position position="131"/>
    </location>
    <ligand>
        <name>ATP</name>
        <dbReference type="ChEBI" id="CHEBI:30616"/>
    </ligand>
</feature>
<dbReference type="InterPro" id="IPR024073">
    <property type="entry name" value="AS_multimer_C_tail"/>
</dbReference>
<dbReference type="Gene3D" id="3.90.1260.10">
    <property type="entry name" value="Argininosuccinate synthetase, chain A, domain 2"/>
    <property type="match status" value="1"/>
</dbReference>
<dbReference type="InterPro" id="IPR023437">
    <property type="entry name" value="Arg_succ_synth_type2_subfam"/>
</dbReference>
<protein>
    <recommendedName>
        <fullName evidence="6 15">Argininosuccinate synthase</fullName>
        <ecNumber evidence="5 15">6.3.4.5</ecNumber>
    </recommendedName>
    <alternativeName>
        <fullName evidence="13 15">Citrulline--aspartate ligase</fullName>
    </alternativeName>
</protein>
<evidence type="ECO:0000256" key="15">
    <source>
        <dbReference type="HAMAP-Rule" id="MF_00581"/>
    </source>
</evidence>
<dbReference type="Pfam" id="PF00764">
    <property type="entry name" value="Arginosuc_synth"/>
    <property type="match status" value="1"/>
</dbReference>
<dbReference type="PROSITE" id="PS00565">
    <property type="entry name" value="ARGININOSUCCIN_SYN_2"/>
    <property type="match status" value="1"/>
</dbReference>
<keyword evidence="9 15" id="KW-0436">Ligase</keyword>
<comment type="subunit">
    <text evidence="4 15">Homotetramer.</text>
</comment>
<evidence type="ECO:0000256" key="10">
    <source>
        <dbReference type="ARBA" id="ARBA00022605"/>
    </source>
</evidence>
<dbReference type="InterPro" id="IPR048268">
    <property type="entry name" value="Arginosuc_syn_C"/>
</dbReference>
<keyword evidence="7 15" id="KW-0963">Cytoplasm</keyword>
<comment type="subcellular location">
    <subcellularLocation>
        <location evidence="1 15">Cytoplasm</location>
    </subcellularLocation>
</comment>
<feature type="binding site" evidence="15">
    <location>
        <position position="99"/>
    </location>
    <ligand>
        <name>L-citrulline</name>
        <dbReference type="ChEBI" id="CHEBI:57743"/>
    </ligand>
</feature>
<feature type="binding site" evidence="15">
    <location>
        <begin position="17"/>
        <end position="25"/>
    </location>
    <ligand>
        <name>ATP</name>
        <dbReference type="ChEBI" id="CHEBI:30616"/>
    </ligand>
</feature>
<dbReference type="InterPro" id="IPR048267">
    <property type="entry name" value="Arginosuc_syn_N"/>
</dbReference>
<feature type="binding site" evidence="15">
    <location>
        <position position="129"/>
    </location>
    <ligand>
        <name>ATP</name>
        <dbReference type="ChEBI" id="CHEBI:30616"/>
    </ligand>
</feature>
<dbReference type="PANTHER" id="PTHR11587">
    <property type="entry name" value="ARGININOSUCCINATE SYNTHASE"/>
    <property type="match status" value="1"/>
</dbReference>
<feature type="binding site" evidence="15">
    <location>
        <position position="131"/>
    </location>
    <ligand>
        <name>L-aspartate</name>
        <dbReference type="ChEBI" id="CHEBI:29991"/>
    </ligand>
</feature>
<gene>
    <name evidence="15 18" type="primary">argG</name>
    <name evidence="18" type="ORF">GCM10025870_21560</name>
</gene>
<feature type="binding site" evidence="15">
    <location>
        <position position="201"/>
    </location>
    <ligand>
        <name>L-citrulline</name>
        <dbReference type="ChEBI" id="CHEBI:57743"/>
    </ligand>
</feature>
<feature type="binding site" evidence="15">
    <location>
        <position position="139"/>
    </location>
    <ligand>
        <name>L-citrulline</name>
        <dbReference type="ChEBI" id="CHEBI:57743"/>
    </ligand>
</feature>
<name>A0ABM8H2T2_9MICO</name>
<feature type="domain" description="Arginosuccinate synthase C-terminal" evidence="17">
    <location>
        <begin position="191"/>
        <end position="408"/>
    </location>
</feature>
<evidence type="ECO:0000256" key="7">
    <source>
        <dbReference type="ARBA" id="ARBA00022490"/>
    </source>
</evidence>
<dbReference type="CDD" id="cd01999">
    <property type="entry name" value="ASS"/>
    <property type="match status" value="1"/>
</dbReference>
<keyword evidence="12 15" id="KW-0067">ATP-binding</keyword>
<evidence type="ECO:0000256" key="2">
    <source>
        <dbReference type="ARBA" id="ARBA00004967"/>
    </source>
</evidence>
<evidence type="ECO:0000259" key="16">
    <source>
        <dbReference type="Pfam" id="PF00764"/>
    </source>
</evidence>
<dbReference type="SUPFAM" id="SSF52402">
    <property type="entry name" value="Adenine nucleotide alpha hydrolases-like"/>
    <property type="match status" value="1"/>
</dbReference>
<evidence type="ECO:0000256" key="4">
    <source>
        <dbReference type="ARBA" id="ARBA00011881"/>
    </source>
</evidence>
<dbReference type="EC" id="6.3.4.5" evidence="5 15"/>
<evidence type="ECO:0000256" key="1">
    <source>
        <dbReference type="ARBA" id="ARBA00004496"/>
    </source>
</evidence>
<dbReference type="InterPro" id="IPR024074">
    <property type="entry name" value="AS_cat/multimer_dom_body"/>
</dbReference>
<dbReference type="NCBIfam" id="TIGR00032">
    <property type="entry name" value="argG"/>
    <property type="match status" value="1"/>
</dbReference>
<evidence type="ECO:0000256" key="11">
    <source>
        <dbReference type="ARBA" id="ARBA00022741"/>
    </source>
</evidence>
<keyword evidence="19" id="KW-1185">Reference proteome</keyword>
<dbReference type="InterPro" id="IPR018223">
    <property type="entry name" value="Arginosuc_synth_CS"/>
</dbReference>
<accession>A0ABM8H2T2</accession>
<evidence type="ECO:0000256" key="6">
    <source>
        <dbReference type="ARBA" id="ARBA00014810"/>
    </source>
</evidence>
<organism evidence="18 19">
    <name type="scientific">Agromyces marinus</name>
    <dbReference type="NCBI Taxonomy" id="1389020"/>
    <lineage>
        <taxon>Bacteria</taxon>
        <taxon>Bacillati</taxon>
        <taxon>Actinomycetota</taxon>
        <taxon>Actinomycetes</taxon>
        <taxon>Micrococcales</taxon>
        <taxon>Microbacteriaceae</taxon>
        <taxon>Agromyces</taxon>
    </lineage>
</organism>
<feature type="binding site" evidence="15">
    <location>
        <position position="192"/>
    </location>
    <ligand>
        <name>L-citrulline</name>
        <dbReference type="ChEBI" id="CHEBI:57743"/>
    </ligand>
</feature>
<feature type="binding site" evidence="15">
    <location>
        <position position="135"/>
    </location>
    <ligand>
        <name>L-aspartate</name>
        <dbReference type="ChEBI" id="CHEBI:29991"/>
    </ligand>
</feature>
<evidence type="ECO:0000256" key="13">
    <source>
        <dbReference type="ARBA" id="ARBA00029916"/>
    </source>
</evidence>
<feature type="binding site" evidence="15">
    <location>
        <position position="194"/>
    </location>
    <ligand>
        <name>ATP</name>
        <dbReference type="ChEBI" id="CHEBI:30616"/>
    </ligand>
</feature>
<evidence type="ECO:0000256" key="14">
    <source>
        <dbReference type="ARBA" id="ARBA00049077"/>
    </source>
</evidence>
<feature type="binding site" evidence="15">
    <location>
        <position position="135"/>
    </location>
    <ligand>
        <name>L-citrulline</name>
        <dbReference type="ChEBI" id="CHEBI:57743"/>
    </ligand>
</feature>
<dbReference type="Pfam" id="PF20979">
    <property type="entry name" value="Arginosuc_syn_C"/>
    <property type="match status" value="1"/>
</dbReference>
<dbReference type="PROSITE" id="PS00564">
    <property type="entry name" value="ARGININOSUCCIN_SYN_1"/>
    <property type="match status" value="1"/>
</dbReference>
<feature type="binding site" evidence="15">
    <location>
        <position position="280"/>
    </location>
    <ligand>
        <name>L-citrulline</name>
        <dbReference type="ChEBI" id="CHEBI:57743"/>
    </ligand>
</feature>
<sequence length="475" mass="51940">MSKVLSSLPVGERVGIAFSGGLDTSVAVAWMREKGAVPCTYTADLGQPDEPDVEAVPGRALEYGAEISRLVDVKTALVEEGLVALQCGAFHIRSGGKTYFNTTPLGRAVTGTMLVRAMMEDGVDIWGDGSTYKGNDIERFYRYGLLANPRLRIYKPWLDSEFVTELGGRTEMSEWMQARDLPYRASVEKAYSTDANIWGATHEAKKLEDLDAGVTIVEPIMGVRFWDEDVAIAAEDVSVRFDQGRPVALNGVEFDDPVELVFEANRIGGRHGLGMSDQIENRIIEAKSRGIYEAPGMALLHIAYERLLNAVHNEDTVASYHNEGRRLGRLMYEGRWLDPQSLMLRESIVKWVASAVTGEVSLRLRRGDDYTILNTDGPALSYHPDKLSMERVGDQAFGPEDRIGQLTMRNLDIADSRTRLEQYAQLGIVGGATAQLVGEIAAGGAAEILEGEVETDLEAATDAANEAAAFDLGTD</sequence>
<dbReference type="SUPFAM" id="SSF69864">
    <property type="entry name" value="Argininosuccinate synthetase, C-terminal domain"/>
    <property type="match status" value="1"/>
</dbReference>
<evidence type="ECO:0000256" key="9">
    <source>
        <dbReference type="ARBA" id="ARBA00022598"/>
    </source>
</evidence>
<evidence type="ECO:0000313" key="18">
    <source>
        <dbReference type="EMBL" id="BDZ55083.1"/>
    </source>
</evidence>
<dbReference type="InterPro" id="IPR001518">
    <property type="entry name" value="Arginosuc_synth"/>
</dbReference>
<feature type="binding site" evidence="15">
    <location>
        <position position="136"/>
    </location>
    <ligand>
        <name>L-aspartate</name>
        <dbReference type="ChEBI" id="CHEBI:29991"/>
    </ligand>
</feature>
<keyword evidence="10 15" id="KW-0028">Amino-acid biosynthesis</keyword>
<dbReference type="InterPro" id="IPR023434">
    <property type="entry name" value="Arginosuc_synth_type_1_subfam"/>
</dbReference>
<keyword evidence="8 15" id="KW-0055">Arginine biosynthesis</keyword>
<evidence type="ECO:0000313" key="19">
    <source>
        <dbReference type="Proteomes" id="UP001321477"/>
    </source>
</evidence>
<proteinExistence type="inferred from homology"/>
<dbReference type="RefSeq" id="WP_234660081.1">
    <property type="nucleotide sequence ID" value="NZ_AP027734.1"/>
</dbReference>
<dbReference type="InterPro" id="IPR014729">
    <property type="entry name" value="Rossmann-like_a/b/a_fold"/>
</dbReference>
<keyword evidence="11 15" id="KW-0547">Nucleotide-binding</keyword>
<feature type="binding site" evidence="15">
    <location>
        <position position="43"/>
    </location>
    <ligand>
        <name>ATP</name>
        <dbReference type="ChEBI" id="CHEBI:30616"/>
    </ligand>
</feature>
<evidence type="ECO:0000256" key="12">
    <source>
        <dbReference type="ARBA" id="ARBA00022840"/>
    </source>
</evidence>
<dbReference type="HAMAP" id="MF_00581">
    <property type="entry name" value="Arg_succ_synth_type2"/>
    <property type="match status" value="1"/>
</dbReference>
<feature type="domain" description="Arginosuccinate synthase-like N-terminal" evidence="16">
    <location>
        <begin position="14"/>
        <end position="161"/>
    </location>
</feature>
<dbReference type="PANTHER" id="PTHR11587:SF2">
    <property type="entry name" value="ARGININOSUCCINATE SYNTHASE"/>
    <property type="match status" value="1"/>
</dbReference>
<dbReference type="Proteomes" id="UP001321477">
    <property type="component" value="Chromosome"/>
</dbReference>
<feature type="binding site" evidence="15">
    <location>
        <position position="136"/>
    </location>
    <ligand>
        <name>ATP</name>
        <dbReference type="ChEBI" id="CHEBI:30616"/>
    </ligand>
</feature>
<dbReference type="EMBL" id="AP027734">
    <property type="protein sequence ID" value="BDZ55083.1"/>
    <property type="molecule type" value="Genomic_DNA"/>
</dbReference>
<evidence type="ECO:0000256" key="5">
    <source>
        <dbReference type="ARBA" id="ARBA00012286"/>
    </source>
</evidence>
<comment type="pathway">
    <text evidence="2 15">Amino-acid biosynthesis; L-arginine biosynthesis; L-arginine from L-ornithine and carbamoyl phosphate: step 2/3.</text>
</comment>
<dbReference type="Gene3D" id="1.10.287.400">
    <property type="match status" value="1"/>
</dbReference>
<comment type="similarity">
    <text evidence="3 15">Belongs to the argininosuccinate synthase family. Type 2 subfamily.</text>
</comment>
<comment type="catalytic activity">
    <reaction evidence="14 15">
        <text>L-citrulline + L-aspartate + ATP = 2-(N(omega)-L-arginino)succinate + AMP + diphosphate + H(+)</text>
        <dbReference type="Rhea" id="RHEA:10932"/>
        <dbReference type="ChEBI" id="CHEBI:15378"/>
        <dbReference type="ChEBI" id="CHEBI:29991"/>
        <dbReference type="ChEBI" id="CHEBI:30616"/>
        <dbReference type="ChEBI" id="CHEBI:33019"/>
        <dbReference type="ChEBI" id="CHEBI:57472"/>
        <dbReference type="ChEBI" id="CHEBI:57743"/>
        <dbReference type="ChEBI" id="CHEBI:456215"/>
        <dbReference type="EC" id="6.3.4.5"/>
    </reaction>
</comment>
<evidence type="ECO:0000256" key="8">
    <source>
        <dbReference type="ARBA" id="ARBA00022571"/>
    </source>
</evidence>
<dbReference type="Gene3D" id="3.40.50.620">
    <property type="entry name" value="HUPs"/>
    <property type="match status" value="1"/>
</dbReference>
<evidence type="ECO:0000256" key="3">
    <source>
        <dbReference type="ARBA" id="ARBA00009088"/>
    </source>
</evidence>
<dbReference type="NCBIfam" id="NF003779">
    <property type="entry name" value="PRK05370.1"/>
    <property type="match status" value="1"/>
</dbReference>
<reference evidence="19" key="1">
    <citation type="journal article" date="2019" name="Int. J. Syst. Evol. Microbiol.">
        <title>The Global Catalogue of Microorganisms (GCM) 10K type strain sequencing project: providing services to taxonomists for standard genome sequencing and annotation.</title>
        <authorList>
            <consortium name="The Broad Institute Genomics Platform"/>
            <consortium name="The Broad Institute Genome Sequencing Center for Infectious Disease"/>
            <person name="Wu L."/>
            <person name="Ma J."/>
        </authorList>
    </citation>
    <scope>NUCLEOTIDE SEQUENCE [LARGE SCALE GENOMIC DNA]</scope>
    <source>
        <strain evidence="19">NBRC 109019</strain>
    </source>
</reference>
<feature type="binding site" evidence="15">
    <location>
        <position position="203"/>
    </location>
    <ligand>
        <name>L-citrulline</name>
        <dbReference type="ChEBI" id="CHEBI:57743"/>
    </ligand>
</feature>